<feature type="region of interest" description="Disordered" evidence="10">
    <location>
        <begin position="193"/>
        <end position="213"/>
    </location>
</feature>
<dbReference type="GO" id="GO:0006281">
    <property type="term" value="P:DNA repair"/>
    <property type="evidence" value="ECO:0007669"/>
    <property type="project" value="UniProtKB-KW"/>
</dbReference>
<sequence>MSARMESGIAPPAAPPGGRAGKPAPRGLCPSWPQVANSPRDIFGQKKHKGSAAFAFRVGRKVIDPVPDRSYLGARATLTAAVKPVLLLPPPGYFSTMTRLPDALQHWFDTRGWQVHPHQKAMLDRADAACLMLIAPTGGGKTLAGFLPTLSELTEEPRTGLHTLYISPLKALAADIRRNLRVPIEEANLPIRVEDRTGDTPASRKKRQRADPPHILLTTPESLALLTSYEDAPRIFAGLQRVVVDEIHALAESKRGDQLMLALARLQTLCPGLRRVGLSATVEDPQAIARLLAHGDFPCEILQADPGPDPDISMLITDEAPPWAGGGAKYSIPAVLEQVKRHRTTLIFHNTRAQAEIYFHNLWLANEDSLPIGIHHGSLDRGQREKVEAAMVAGHLRAIVCTGSLDLGIDWGDVDLVIQVGAPKNVKRLVQRIGRANHRYNAPSKAILVPANRFEVVECLAALEAVRAHDLDGEPRGPGPRDVLCQHILIAAASGPFEADTLYTEMRGAGPYAGLTRPQFDACLEFCATGGYALRAYDQWKRLMQRPDGLWQLRDPRSAVRIRQNIGTIQDTDTLKVRWRGRGGKPLGEVEESFAASLTKGDTFLIGGQIVRYEGLRELTVEVSRDPGRKPKIATFMGTKFATSTQLSDRILRLFQQDDWPDLPPHTRDWLHLQRRVSRLPEPGRLLVESFPHDGRQQLVVYGFAGRNAQQTLGLLLTKRMEEIGLAPMGFVATDYATLIWGLDAVTDPVPLFDLAALEAGLDGWLAGNAVMKRTFRASATIAGLIERQIGGQRKTGRQATMSSDILYDTLLKYDPDHLLMQITREEAMRGLVDFARIREMSARVGDRIDHLRLTRVTPLAAPLFLEQGRVPVRGSADERLMEEEVTRLLNESGLAQVGPKRP</sequence>
<dbReference type="InterPro" id="IPR013701">
    <property type="entry name" value="Lhr-like_DEAD/DEAH_assoc"/>
</dbReference>
<keyword evidence="8" id="KW-0413">Isomerase</keyword>
<evidence type="ECO:0000256" key="2">
    <source>
        <dbReference type="ARBA" id="ARBA00022763"/>
    </source>
</evidence>
<dbReference type="GO" id="GO:0005524">
    <property type="term" value="F:ATP binding"/>
    <property type="evidence" value="ECO:0007669"/>
    <property type="project" value="UniProtKB-KW"/>
</dbReference>
<dbReference type="PIRSF" id="PIRSF037307">
    <property type="entry name" value="Lhr-like_helic_prd"/>
    <property type="match status" value="1"/>
</dbReference>
<dbReference type="InterPro" id="IPR027417">
    <property type="entry name" value="P-loop_NTPase"/>
</dbReference>
<evidence type="ECO:0000259" key="12">
    <source>
        <dbReference type="PROSITE" id="PS51194"/>
    </source>
</evidence>
<protein>
    <submittedName>
        <fullName evidence="13">ATP-dependent helicase Lhr and Lhr-like helicase</fullName>
    </submittedName>
</protein>
<dbReference type="PROSITE" id="PS51192">
    <property type="entry name" value="HELICASE_ATP_BIND_1"/>
    <property type="match status" value="1"/>
</dbReference>
<evidence type="ECO:0000313" key="14">
    <source>
        <dbReference type="Proteomes" id="UP000198440"/>
    </source>
</evidence>
<feature type="domain" description="Helicase ATP-binding" evidence="11">
    <location>
        <begin position="122"/>
        <end position="300"/>
    </location>
</feature>
<dbReference type="Proteomes" id="UP000198440">
    <property type="component" value="Unassembled WGS sequence"/>
</dbReference>
<dbReference type="PANTHER" id="PTHR47962:SF3">
    <property type="entry name" value="LARGE ATP-DEPENDENT HELICASE-RELATED PROTEIN"/>
    <property type="match status" value="1"/>
</dbReference>
<evidence type="ECO:0000256" key="7">
    <source>
        <dbReference type="ARBA" id="ARBA00023204"/>
    </source>
</evidence>
<dbReference type="GO" id="GO:0004386">
    <property type="term" value="F:helicase activity"/>
    <property type="evidence" value="ECO:0007669"/>
    <property type="project" value="UniProtKB-KW"/>
</dbReference>
<keyword evidence="1" id="KW-0547">Nucleotide-binding</keyword>
<dbReference type="Pfam" id="PF19306">
    <property type="entry name" value="WHD_Lhr"/>
    <property type="match status" value="1"/>
</dbReference>
<dbReference type="InterPro" id="IPR014001">
    <property type="entry name" value="Helicase_ATP-bd"/>
</dbReference>
<keyword evidence="5" id="KW-0067">ATP-binding</keyword>
<dbReference type="PROSITE" id="PS51194">
    <property type="entry name" value="HELICASE_CTER"/>
    <property type="match status" value="1"/>
</dbReference>
<keyword evidence="6" id="KW-0238">DNA-binding</keyword>
<dbReference type="CDD" id="cd17922">
    <property type="entry name" value="DEXHc_LHR-like"/>
    <property type="match status" value="1"/>
</dbReference>
<evidence type="ECO:0000256" key="3">
    <source>
        <dbReference type="ARBA" id="ARBA00022801"/>
    </source>
</evidence>
<keyword evidence="2" id="KW-0227">DNA damage</keyword>
<dbReference type="SMART" id="SM00490">
    <property type="entry name" value="HELICc"/>
    <property type="match status" value="1"/>
</dbReference>
<evidence type="ECO:0000256" key="5">
    <source>
        <dbReference type="ARBA" id="ARBA00022840"/>
    </source>
</evidence>
<evidence type="ECO:0000256" key="4">
    <source>
        <dbReference type="ARBA" id="ARBA00022806"/>
    </source>
</evidence>
<dbReference type="InterPro" id="IPR045628">
    <property type="entry name" value="Lhr_WH_dom"/>
</dbReference>
<keyword evidence="4 13" id="KW-0347">Helicase</keyword>
<evidence type="ECO:0000256" key="9">
    <source>
        <dbReference type="ARBA" id="ARBA00093467"/>
    </source>
</evidence>
<evidence type="ECO:0000313" key="13">
    <source>
        <dbReference type="EMBL" id="SNS32995.1"/>
    </source>
</evidence>
<reference evidence="13 14" key="1">
    <citation type="submission" date="2017-06" db="EMBL/GenBank/DDBJ databases">
        <authorList>
            <person name="Kim H.J."/>
            <person name="Triplett B.A."/>
        </authorList>
    </citation>
    <scope>NUCLEOTIDE SEQUENCE [LARGE SCALE GENOMIC DNA]</scope>
    <source>
        <strain evidence="13 14">DSM 11445</strain>
    </source>
</reference>
<dbReference type="SUPFAM" id="SSF52540">
    <property type="entry name" value="P-loop containing nucleoside triphosphate hydrolases"/>
    <property type="match status" value="1"/>
</dbReference>
<evidence type="ECO:0000256" key="10">
    <source>
        <dbReference type="SAM" id="MobiDB-lite"/>
    </source>
</evidence>
<dbReference type="InterPro" id="IPR011545">
    <property type="entry name" value="DEAD/DEAH_box_helicase_dom"/>
</dbReference>
<name>A0A239DK46_9RHOB</name>
<evidence type="ECO:0000256" key="1">
    <source>
        <dbReference type="ARBA" id="ARBA00022741"/>
    </source>
</evidence>
<dbReference type="Pfam" id="PF00270">
    <property type="entry name" value="DEAD"/>
    <property type="match status" value="1"/>
</dbReference>
<dbReference type="Pfam" id="PF00271">
    <property type="entry name" value="Helicase_C"/>
    <property type="match status" value="1"/>
</dbReference>
<keyword evidence="3" id="KW-0378">Hydrolase</keyword>
<dbReference type="InterPro" id="IPR017170">
    <property type="entry name" value="Lhr-like"/>
</dbReference>
<keyword evidence="7" id="KW-0234">DNA repair</keyword>
<dbReference type="EMBL" id="FZON01000011">
    <property type="protein sequence ID" value="SNS32995.1"/>
    <property type="molecule type" value="Genomic_DNA"/>
</dbReference>
<evidence type="ECO:0000256" key="6">
    <source>
        <dbReference type="ARBA" id="ARBA00023125"/>
    </source>
</evidence>
<comment type="similarity">
    <text evidence="9">Belongs to the Lhr helicase family. Lhr-Core subfamily.</text>
</comment>
<gene>
    <name evidence="13" type="ORF">SAMN04488078_101134</name>
</gene>
<dbReference type="PANTHER" id="PTHR47962">
    <property type="entry name" value="ATP-DEPENDENT HELICASE LHR-RELATED-RELATED"/>
    <property type="match status" value="1"/>
</dbReference>
<dbReference type="InterPro" id="IPR026362">
    <property type="entry name" value="DEXH_lig_assoc"/>
</dbReference>
<dbReference type="Pfam" id="PF08494">
    <property type="entry name" value="DEAD_assoc"/>
    <property type="match status" value="1"/>
</dbReference>
<feature type="domain" description="Helicase C-terminal" evidence="12">
    <location>
        <begin position="331"/>
        <end position="484"/>
    </location>
</feature>
<dbReference type="CDD" id="cd18796">
    <property type="entry name" value="SF2_C_LHR"/>
    <property type="match status" value="1"/>
</dbReference>
<accession>A0A239DK46</accession>
<feature type="region of interest" description="Disordered" evidence="10">
    <location>
        <begin position="1"/>
        <end position="30"/>
    </location>
</feature>
<evidence type="ECO:0000259" key="11">
    <source>
        <dbReference type="PROSITE" id="PS51192"/>
    </source>
</evidence>
<dbReference type="AlphaFoldDB" id="A0A239DK46"/>
<evidence type="ECO:0000256" key="8">
    <source>
        <dbReference type="ARBA" id="ARBA00023235"/>
    </source>
</evidence>
<dbReference type="Gene3D" id="3.40.50.300">
    <property type="entry name" value="P-loop containing nucleotide triphosphate hydrolases"/>
    <property type="match status" value="2"/>
</dbReference>
<dbReference type="GO" id="GO:0016887">
    <property type="term" value="F:ATP hydrolysis activity"/>
    <property type="evidence" value="ECO:0007669"/>
    <property type="project" value="TreeGrafter"/>
</dbReference>
<organism evidence="13 14">
    <name type="scientific">Antarctobacter heliothermus</name>
    <dbReference type="NCBI Taxonomy" id="74033"/>
    <lineage>
        <taxon>Bacteria</taxon>
        <taxon>Pseudomonadati</taxon>
        <taxon>Pseudomonadota</taxon>
        <taxon>Alphaproteobacteria</taxon>
        <taxon>Rhodobacterales</taxon>
        <taxon>Roseobacteraceae</taxon>
        <taxon>Antarctobacter</taxon>
    </lineage>
</organism>
<dbReference type="SMART" id="SM00487">
    <property type="entry name" value="DEXDc"/>
    <property type="match status" value="1"/>
</dbReference>
<dbReference type="InterPro" id="IPR052511">
    <property type="entry name" value="ATP-dep_Helicase"/>
</dbReference>
<dbReference type="NCBIfam" id="TIGR04121">
    <property type="entry name" value="DEXH_lig_assoc"/>
    <property type="match status" value="1"/>
</dbReference>
<proteinExistence type="inferred from homology"/>
<dbReference type="InterPro" id="IPR001650">
    <property type="entry name" value="Helicase_C-like"/>
</dbReference>
<dbReference type="GO" id="GO:0003677">
    <property type="term" value="F:DNA binding"/>
    <property type="evidence" value="ECO:0007669"/>
    <property type="project" value="UniProtKB-KW"/>
</dbReference>